<evidence type="ECO:0000313" key="2">
    <source>
        <dbReference type="Proteomes" id="UP001642260"/>
    </source>
</evidence>
<keyword evidence="2" id="KW-1185">Reference proteome</keyword>
<evidence type="ECO:0000313" key="1">
    <source>
        <dbReference type="EMBL" id="CAH8322921.1"/>
    </source>
</evidence>
<reference evidence="1 2" key="1">
    <citation type="submission" date="2022-03" db="EMBL/GenBank/DDBJ databases">
        <authorList>
            <person name="Macdonald S."/>
            <person name="Ahmed S."/>
            <person name="Newling K."/>
        </authorList>
    </citation>
    <scope>NUCLEOTIDE SEQUENCE [LARGE SCALE GENOMIC DNA]</scope>
</reference>
<name>A0ABC8JI76_ERUVS</name>
<dbReference type="AlphaFoldDB" id="A0ABC8JI76"/>
<feature type="non-terminal residue" evidence="1">
    <location>
        <position position="1"/>
    </location>
</feature>
<sequence length="160" mass="18322">KKKTLIRKILRKRKLILNALRPESDVSGPSRPFNDPTGRHQGALSDTVYFDFTKIQVFWFAEESFQVDGEGKDTVDDEEDDNKNTNKEVSHRLAKIDPFIFGPCLDQVQSRSIGNRVALMVDGCQNQCLYVNQSFEKMTIVSIKHDTGHAYAKMRLLIIF</sequence>
<accession>A0ABC8JI76</accession>
<proteinExistence type="predicted"/>
<comment type="caution">
    <text evidence="1">The sequence shown here is derived from an EMBL/GenBank/DDBJ whole genome shotgun (WGS) entry which is preliminary data.</text>
</comment>
<organism evidence="1 2">
    <name type="scientific">Eruca vesicaria subsp. sativa</name>
    <name type="common">Garden rocket</name>
    <name type="synonym">Eruca sativa</name>
    <dbReference type="NCBI Taxonomy" id="29727"/>
    <lineage>
        <taxon>Eukaryota</taxon>
        <taxon>Viridiplantae</taxon>
        <taxon>Streptophyta</taxon>
        <taxon>Embryophyta</taxon>
        <taxon>Tracheophyta</taxon>
        <taxon>Spermatophyta</taxon>
        <taxon>Magnoliopsida</taxon>
        <taxon>eudicotyledons</taxon>
        <taxon>Gunneridae</taxon>
        <taxon>Pentapetalae</taxon>
        <taxon>rosids</taxon>
        <taxon>malvids</taxon>
        <taxon>Brassicales</taxon>
        <taxon>Brassicaceae</taxon>
        <taxon>Brassiceae</taxon>
        <taxon>Eruca</taxon>
    </lineage>
</organism>
<dbReference type="EMBL" id="CAKOAT010098155">
    <property type="protein sequence ID" value="CAH8322921.1"/>
    <property type="molecule type" value="Genomic_DNA"/>
</dbReference>
<protein>
    <submittedName>
        <fullName evidence="1">Uncharacterized protein</fullName>
    </submittedName>
</protein>
<dbReference type="Proteomes" id="UP001642260">
    <property type="component" value="Unassembled WGS sequence"/>
</dbReference>
<gene>
    <name evidence="1" type="ORF">ERUC_LOCUS9746</name>
</gene>